<proteinExistence type="predicted"/>
<reference evidence="1" key="1">
    <citation type="submission" date="2019-08" db="EMBL/GenBank/DDBJ databases">
        <authorList>
            <person name="Kucharzyk K."/>
            <person name="Murdoch R.W."/>
            <person name="Higgins S."/>
            <person name="Loffler F."/>
        </authorList>
    </citation>
    <scope>NUCLEOTIDE SEQUENCE</scope>
</reference>
<sequence>MLHRTQQHGGLVQHLGQLGQSIVLQLLAHPMAPLQWRTRIPLARLLDQCIQGVGAHEPGMLLYQARQGLHAVGAPRHVQWPIGIDHLSPAAKARIARIQPGQRAQQRGLARARRTQQCGYA</sequence>
<name>A0A645E6Y9_9ZZZZ</name>
<accession>A0A645E6Y9</accession>
<protein>
    <submittedName>
        <fullName evidence="1">Uncharacterized protein</fullName>
    </submittedName>
</protein>
<gene>
    <name evidence="1" type="ORF">SDC9_143492</name>
</gene>
<dbReference type="AlphaFoldDB" id="A0A645E6Y9"/>
<comment type="caution">
    <text evidence="1">The sequence shown here is derived from an EMBL/GenBank/DDBJ whole genome shotgun (WGS) entry which is preliminary data.</text>
</comment>
<organism evidence="1">
    <name type="scientific">bioreactor metagenome</name>
    <dbReference type="NCBI Taxonomy" id="1076179"/>
    <lineage>
        <taxon>unclassified sequences</taxon>
        <taxon>metagenomes</taxon>
        <taxon>ecological metagenomes</taxon>
    </lineage>
</organism>
<evidence type="ECO:0000313" key="1">
    <source>
        <dbReference type="EMBL" id="MPM96332.1"/>
    </source>
</evidence>
<dbReference type="EMBL" id="VSSQ01042718">
    <property type="protein sequence ID" value="MPM96332.1"/>
    <property type="molecule type" value="Genomic_DNA"/>
</dbReference>